<proteinExistence type="predicted"/>
<dbReference type="AlphaFoldDB" id="A0A0K2TMB1"/>
<reference evidence="1" key="1">
    <citation type="submission" date="2014-05" db="EMBL/GenBank/DDBJ databases">
        <authorList>
            <person name="Chronopoulou M."/>
        </authorList>
    </citation>
    <scope>NUCLEOTIDE SEQUENCE</scope>
    <source>
        <tissue evidence="1">Whole organism</tissue>
    </source>
</reference>
<feature type="non-terminal residue" evidence="1">
    <location>
        <position position="1"/>
    </location>
</feature>
<organism evidence="1">
    <name type="scientific">Lepeophtheirus salmonis</name>
    <name type="common">Salmon louse</name>
    <name type="synonym">Caligus salmonis</name>
    <dbReference type="NCBI Taxonomy" id="72036"/>
    <lineage>
        <taxon>Eukaryota</taxon>
        <taxon>Metazoa</taxon>
        <taxon>Ecdysozoa</taxon>
        <taxon>Arthropoda</taxon>
        <taxon>Crustacea</taxon>
        <taxon>Multicrustacea</taxon>
        <taxon>Hexanauplia</taxon>
        <taxon>Copepoda</taxon>
        <taxon>Siphonostomatoida</taxon>
        <taxon>Caligidae</taxon>
        <taxon>Lepeophtheirus</taxon>
    </lineage>
</organism>
<sequence>GILLSFWGTSRKDQRGPTKSRNRLSNKFDVDKGIIRRAVKEDLGLSPYTRTPHLLLTVTVNERRLQRYKKVCAWIKANWSTLKKIHYLK</sequence>
<dbReference type="EMBL" id="HACA01009887">
    <property type="protein sequence ID" value="CDW27248.1"/>
    <property type="molecule type" value="Transcribed_RNA"/>
</dbReference>
<evidence type="ECO:0000313" key="1">
    <source>
        <dbReference type="EMBL" id="CDW27248.1"/>
    </source>
</evidence>
<accession>A0A0K2TMB1</accession>
<name>A0A0K2TMB1_LEPSM</name>
<protein>
    <submittedName>
        <fullName evidence="1">Uncharacterized protein</fullName>
    </submittedName>
</protein>